<accession>A0ABP1RLV6</accession>
<dbReference type="Gene3D" id="1.10.340.70">
    <property type="match status" value="1"/>
</dbReference>
<dbReference type="EMBL" id="CAXLJM020000081">
    <property type="protein sequence ID" value="CAL8130362.1"/>
    <property type="molecule type" value="Genomic_DNA"/>
</dbReference>
<feature type="domain" description="Integrase catalytic" evidence="2">
    <location>
        <begin position="1412"/>
        <end position="1591"/>
    </location>
</feature>
<dbReference type="InterPro" id="IPR021109">
    <property type="entry name" value="Peptidase_aspartic_dom_sf"/>
</dbReference>
<dbReference type="PANTHER" id="PTHR47331:SF5">
    <property type="entry name" value="RIBONUCLEASE H"/>
    <property type="match status" value="1"/>
</dbReference>
<evidence type="ECO:0000256" key="1">
    <source>
        <dbReference type="SAM" id="MobiDB-lite"/>
    </source>
</evidence>
<proteinExistence type="predicted"/>
<protein>
    <recommendedName>
        <fullName evidence="2">Integrase catalytic domain-containing protein</fullName>
    </recommendedName>
</protein>
<reference evidence="3 4" key="1">
    <citation type="submission" date="2024-08" db="EMBL/GenBank/DDBJ databases">
        <authorList>
            <person name="Cucini C."/>
            <person name="Frati F."/>
        </authorList>
    </citation>
    <scope>NUCLEOTIDE SEQUENCE [LARGE SCALE GENOMIC DNA]</scope>
</reference>
<dbReference type="InterPro" id="IPR043502">
    <property type="entry name" value="DNA/RNA_pol_sf"/>
</dbReference>
<dbReference type="InterPro" id="IPR008042">
    <property type="entry name" value="Retrotrans_Pao"/>
</dbReference>
<dbReference type="Proteomes" id="UP001642540">
    <property type="component" value="Unassembled WGS sequence"/>
</dbReference>
<feature type="region of interest" description="Disordered" evidence="1">
    <location>
        <begin position="418"/>
        <end position="442"/>
    </location>
</feature>
<dbReference type="Gene3D" id="3.30.420.10">
    <property type="entry name" value="Ribonuclease H-like superfamily/Ribonuclease H"/>
    <property type="match status" value="1"/>
</dbReference>
<dbReference type="Pfam" id="PF05380">
    <property type="entry name" value="Peptidase_A17"/>
    <property type="match status" value="1"/>
</dbReference>
<gene>
    <name evidence="3" type="ORF">ODALV1_LOCUS23693</name>
</gene>
<name>A0ABP1RLV6_9HEXA</name>
<dbReference type="InterPro" id="IPR005312">
    <property type="entry name" value="DUF1759"/>
</dbReference>
<dbReference type="SUPFAM" id="SSF56672">
    <property type="entry name" value="DNA/RNA polymerases"/>
    <property type="match status" value="1"/>
</dbReference>
<evidence type="ECO:0000313" key="3">
    <source>
        <dbReference type="EMBL" id="CAL8130362.1"/>
    </source>
</evidence>
<dbReference type="Pfam" id="PF03564">
    <property type="entry name" value="DUF1759"/>
    <property type="match status" value="1"/>
</dbReference>
<organism evidence="3 4">
    <name type="scientific">Orchesella dallaii</name>
    <dbReference type="NCBI Taxonomy" id="48710"/>
    <lineage>
        <taxon>Eukaryota</taxon>
        <taxon>Metazoa</taxon>
        <taxon>Ecdysozoa</taxon>
        <taxon>Arthropoda</taxon>
        <taxon>Hexapoda</taxon>
        <taxon>Collembola</taxon>
        <taxon>Entomobryomorpha</taxon>
        <taxon>Entomobryoidea</taxon>
        <taxon>Orchesellidae</taxon>
        <taxon>Orchesellinae</taxon>
        <taxon>Orchesella</taxon>
    </lineage>
</organism>
<dbReference type="InterPro" id="IPR036397">
    <property type="entry name" value="RNaseH_sf"/>
</dbReference>
<dbReference type="InterPro" id="IPR001584">
    <property type="entry name" value="Integrase_cat-core"/>
</dbReference>
<dbReference type="SUPFAM" id="SSF53098">
    <property type="entry name" value="Ribonuclease H-like"/>
    <property type="match status" value="1"/>
</dbReference>
<dbReference type="PANTHER" id="PTHR47331">
    <property type="entry name" value="PHD-TYPE DOMAIN-CONTAINING PROTEIN"/>
    <property type="match status" value="1"/>
</dbReference>
<dbReference type="PROSITE" id="PS50994">
    <property type="entry name" value="INTEGRASE"/>
    <property type="match status" value="1"/>
</dbReference>
<sequence>MVRDSKLKVFMESAEQLRHLIINPTSDDDDIQDMLDIVEDEFESLKEADSNVLVKLAGLDTTTPNDYEEEEARIRGIQRKGLVIINRAKRQLNKTGDNGATATLSPSPGFGNKKLPKIDLPKFSGEVRDWLPFWSQYKAIHENNSINDADKFQYLIQSTVDGSEAREVVMSFPVCAENYHQAVKQLKKMYGREKLLVKVYIRDLLKLVIDNAQQKKVTLSSLYFKLSAKLKALESLGVTTDKCASVIYPLVESCLPEEVLRTWQRHPTCQGAKEGEEELTKLIEFLEKEVGAESNIRLACNGLNENTETTVNKPEVNNRQQGSSKKNGSAMATAAALLSLQHNEERKSCCIFCGNDHPSELCRKASNMTLQEKDNMIKQKGACFNCLKLNYRANKCRSRVKCLICGGRHQAVMCRNLGSNMKTPPKEPTTFTPPNEDKKENNQPIVSATNTTTESGSFGNQHQFPEVLLQTLVVKVKGEKGSLRATALVDTGSHKSYILKPLAERVGLKRVGSEEVVHSLFGGTQTAPVTHVRYKIFMSDLDDKCTANFDVSDTSQISGKINMVPRGPWLRELEEKGIRISDVGEESTEIEVLIGADVAAKLLTGNMYQLQCGPVAIETRLGWTLMGKLPFRKSTANSTMMVFSMHIHDAEIAKLWELDAIGITDPSEKKTRQELEEAALQHFEDTVTVNEENRYEVHLPWIEGHATLPTNFNVTEKRLKSTTANLQGDGTLSLYDALFKSWEEMGMIEEVPDGEAKNYGHYLPHRAVYKPNSETTPIRPVFDASCRVKGQPSLNDCLEKGPNLLELIPSIVTRFRRNAVGVIADVKKAFQQISVYKKDRDFLRFLWWKSLNCDEIKIYRHKRVVFGVNSSPFILGATLNHLLERAEEDKRGTAQLLKKSLYVDNVATSVPSWKEAIQFKCESEDLLASSSFELRGWEIGPGPEEKHVPLLGLTWEKEEDYLSCDLCQIEKKNIEGPVTKRKMLSLAHSICDPIGFTAPYTIIPKQLLQETWSMKIGWDSPLPEDITKRFENWRQQLPLLRELQIPRRVTNTSNKKENWSLHVFVDASMKSYVACVYLRVQGETETSVQLLQAKARVALLKSTSIPRLELLSCGIGARLAHTVKEILEEEEIPTYYWTDSSTALYWIQHDGNWGVFVQRRVEEIKQLSKIDDWRHIPGEDNPADLPSRGGSLRKIIQSRWLEVPIWLKYDEECWPKSTVSYNEDEINEEKKKTVVTALAQYKQDCITQVEQCEEYDDMVETMHIQLKPEAGFDDLTTKEYKKAEKALLKIVQDSSFSGIQDEKLKKLNVFIDEDKLIRLKTRLLRGDFSEDFKRPIVLPHRSPVVDALIMHEHKKHCHAGVQTLLSILREQFWILKGRRTIRQVFRKCEDCMRYAAKKMDPEMAPLPKDRMQADIPFQVTGVDMMGPLFLKDGNKAWVALFTCAVYRAIHLELVTSLSTEAFKNALRLFVGRRGRPSIIYSDNGTNFVGTHNLFKAVNWKQVQKYGSYQKIEWRFNPPTAAWWGGFWERMVGVVKSTLRKVLGKASLDFEELETVLCEVEAVVNQRPLTYISEDDKDLEPLSPYLFLTGNKTADIPEADVVDAKSLKMRWRYMQRIREDLRSRFRKE</sequence>
<dbReference type="InterPro" id="IPR041588">
    <property type="entry name" value="Integrase_H2C2"/>
</dbReference>
<comment type="caution">
    <text evidence="3">The sequence shown here is derived from an EMBL/GenBank/DDBJ whole genome shotgun (WGS) entry which is preliminary data.</text>
</comment>
<dbReference type="Gene3D" id="2.40.70.10">
    <property type="entry name" value="Acid Proteases"/>
    <property type="match status" value="1"/>
</dbReference>
<evidence type="ECO:0000259" key="2">
    <source>
        <dbReference type="PROSITE" id="PS50994"/>
    </source>
</evidence>
<evidence type="ECO:0000313" key="4">
    <source>
        <dbReference type="Proteomes" id="UP001642540"/>
    </source>
</evidence>
<keyword evidence="4" id="KW-1185">Reference proteome</keyword>
<dbReference type="Pfam" id="PF17921">
    <property type="entry name" value="Integrase_H2C2"/>
    <property type="match status" value="1"/>
</dbReference>
<dbReference type="InterPro" id="IPR012337">
    <property type="entry name" value="RNaseH-like_sf"/>
</dbReference>